<name>A0AAN8WIL1_HALRR</name>
<feature type="region of interest" description="Disordered" evidence="1">
    <location>
        <begin position="1"/>
        <end position="30"/>
    </location>
</feature>
<organism evidence="2 3">
    <name type="scientific">Halocaridina rubra</name>
    <name type="common">Hawaiian red shrimp</name>
    <dbReference type="NCBI Taxonomy" id="373956"/>
    <lineage>
        <taxon>Eukaryota</taxon>
        <taxon>Metazoa</taxon>
        <taxon>Ecdysozoa</taxon>
        <taxon>Arthropoda</taxon>
        <taxon>Crustacea</taxon>
        <taxon>Multicrustacea</taxon>
        <taxon>Malacostraca</taxon>
        <taxon>Eumalacostraca</taxon>
        <taxon>Eucarida</taxon>
        <taxon>Decapoda</taxon>
        <taxon>Pleocyemata</taxon>
        <taxon>Caridea</taxon>
        <taxon>Atyoidea</taxon>
        <taxon>Atyidae</taxon>
        <taxon>Halocaridina</taxon>
    </lineage>
</organism>
<keyword evidence="3" id="KW-1185">Reference proteome</keyword>
<evidence type="ECO:0000256" key="1">
    <source>
        <dbReference type="SAM" id="MobiDB-lite"/>
    </source>
</evidence>
<reference evidence="2 3" key="1">
    <citation type="submission" date="2023-11" db="EMBL/GenBank/DDBJ databases">
        <title>Halocaridina rubra genome assembly.</title>
        <authorList>
            <person name="Smith C."/>
        </authorList>
    </citation>
    <scope>NUCLEOTIDE SEQUENCE [LARGE SCALE GENOMIC DNA]</scope>
    <source>
        <strain evidence="2">EP-1</strain>
        <tissue evidence="2">Whole</tissue>
    </source>
</reference>
<feature type="non-terminal residue" evidence="2">
    <location>
        <position position="58"/>
    </location>
</feature>
<evidence type="ECO:0000313" key="3">
    <source>
        <dbReference type="Proteomes" id="UP001381693"/>
    </source>
</evidence>
<gene>
    <name evidence="2" type="ORF">SK128_004586</name>
</gene>
<dbReference type="Proteomes" id="UP001381693">
    <property type="component" value="Unassembled WGS sequence"/>
</dbReference>
<accession>A0AAN8WIL1</accession>
<dbReference type="AlphaFoldDB" id="A0AAN8WIL1"/>
<feature type="compositionally biased region" description="Basic and acidic residues" evidence="1">
    <location>
        <begin position="1"/>
        <end position="27"/>
    </location>
</feature>
<dbReference type="EMBL" id="JAXCGZ010022665">
    <property type="protein sequence ID" value="KAK7028020.1"/>
    <property type="molecule type" value="Genomic_DNA"/>
</dbReference>
<evidence type="ECO:0000313" key="2">
    <source>
        <dbReference type="EMBL" id="KAK7028020.1"/>
    </source>
</evidence>
<sequence length="58" mass="6341">MTSTSGKKDKDNNKWEQKKKATKDEAGKLALDSVVDNGASGGRTRDVCGHYDTLLTNR</sequence>
<protein>
    <submittedName>
        <fullName evidence="2">Uncharacterized protein</fullName>
    </submittedName>
</protein>
<proteinExistence type="predicted"/>
<comment type="caution">
    <text evidence="2">The sequence shown here is derived from an EMBL/GenBank/DDBJ whole genome shotgun (WGS) entry which is preliminary data.</text>
</comment>